<reference evidence="2" key="1">
    <citation type="journal article" date="2015" name="Nature">
        <title>Complex archaea that bridge the gap between prokaryotes and eukaryotes.</title>
        <authorList>
            <person name="Spang A."/>
            <person name="Saw J.H."/>
            <person name="Jorgensen S.L."/>
            <person name="Zaremba-Niedzwiedzka K."/>
            <person name="Martijn J."/>
            <person name="Lind A.E."/>
            <person name="van Eijk R."/>
            <person name="Schleper C."/>
            <person name="Guy L."/>
            <person name="Ettema T.J."/>
        </authorList>
    </citation>
    <scope>NUCLEOTIDE SEQUENCE</scope>
</reference>
<keyword evidence="1" id="KW-0472">Membrane</keyword>
<evidence type="ECO:0000313" key="2">
    <source>
        <dbReference type="EMBL" id="KKN22992.1"/>
    </source>
</evidence>
<organism evidence="2">
    <name type="scientific">marine sediment metagenome</name>
    <dbReference type="NCBI Taxonomy" id="412755"/>
    <lineage>
        <taxon>unclassified sequences</taxon>
        <taxon>metagenomes</taxon>
        <taxon>ecological metagenomes</taxon>
    </lineage>
</organism>
<sequence length="116" mass="13460">MKNKKIAIGIIILMGLTLLTIFIYDYNITYGDYNELVLEYNSLLNDYNESLNAPCKGCEMCGADIKFGVTGIYRANDYYCVYVENRTEAEINRTEIHEPCHHFVYMDYEHFCLGKA</sequence>
<gene>
    <name evidence="2" type="ORF">LCGC14_0909630</name>
</gene>
<keyword evidence="1" id="KW-1133">Transmembrane helix</keyword>
<feature type="transmembrane region" description="Helical" evidence="1">
    <location>
        <begin position="6"/>
        <end position="24"/>
    </location>
</feature>
<evidence type="ECO:0000256" key="1">
    <source>
        <dbReference type="SAM" id="Phobius"/>
    </source>
</evidence>
<dbReference type="AlphaFoldDB" id="A0A0F9PET4"/>
<proteinExistence type="predicted"/>
<keyword evidence="1" id="KW-0812">Transmembrane</keyword>
<comment type="caution">
    <text evidence="2">The sequence shown here is derived from an EMBL/GenBank/DDBJ whole genome shotgun (WGS) entry which is preliminary data.</text>
</comment>
<name>A0A0F9PET4_9ZZZZ</name>
<dbReference type="EMBL" id="LAZR01003013">
    <property type="protein sequence ID" value="KKN22992.1"/>
    <property type="molecule type" value="Genomic_DNA"/>
</dbReference>
<protein>
    <submittedName>
        <fullName evidence="2">Uncharacterized protein</fullName>
    </submittedName>
</protein>
<accession>A0A0F9PET4</accession>